<accession>A0A2P5BQV4</accession>
<organism evidence="1 2">
    <name type="scientific">Trema orientale</name>
    <name type="common">Charcoal tree</name>
    <name type="synonym">Celtis orientalis</name>
    <dbReference type="NCBI Taxonomy" id="63057"/>
    <lineage>
        <taxon>Eukaryota</taxon>
        <taxon>Viridiplantae</taxon>
        <taxon>Streptophyta</taxon>
        <taxon>Embryophyta</taxon>
        <taxon>Tracheophyta</taxon>
        <taxon>Spermatophyta</taxon>
        <taxon>Magnoliopsida</taxon>
        <taxon>eudicotyledons</taxon>
        <taxon>Gunneridae</taxon>
        <taxon>Pentapetalae</taxon>
        <taxon>rosids</taxon>
        <taxon>fabids</taxon>
        <taxon>Rosales</taxon>
        <taxon>Cannabaceae</taxon>
        <taxon>Trema</taxon>
    </lineage>
</organism>
<proteinExistence type="predicted"/>
<dbReference type="OrthoDB" id="1190472at2759"/>
<dbReference type="Proteomes" id="UP000237000">
    <property type="component" value="Unassembled WGS sequence"/>
</dbReference>
<evidence type="ECO:0000313" key="2">
    <source>
        <dbReference type="Proteomes" id="UP000237000"/>
    </source>
</evidence>
<gene>
    <name evidence="1" type="ORF">TorRG33x02_312030</name>
</gene>
<comment type="caution">
    <text evidence="1">The sequence shown here is derived from an EMBL/GenBank/DDBJ whole genome shotgun (WGS) entry which is preliminary data.</text>
</comment>
<dbReference type="AlphaFoldDB" id="A0A2P5BQV4"/>
<dbReference type="InParanoid" id="A0A2P5BQV4"/>
<dbReference type="EMBL" id="JXTC01000477">
    <property type="protein sequence ID" value="PON51189.1"/>
    <property type="molecule type" value="Genomic_DNA"/>
</dbReference>
<protein>
    <submittedName>
        <fullName evidence="1">Uncharacterized protein</fullName>
    </submittedName>
</protein>
<keyword evidence="2" id="KW-1185">Reference proteome</keyword>
<reference evidence="2" key="1">
    <citation type="submission" date="2016-06" db="EMBL/GenBank/DDBJ databases">
        <title>Parallel loss of symbiosis genes in relatives of nitrogen-fixing non-legume Parasponia.</title>
        <authorList>
            <person name="Van Velzen R."/>
            <person name="Holmer R."/>
            <person name="Bu F."/>
            <person name="Rutten L."/>
            <person name="Van Zeijl A."/>
            <person name="Liu W."/>
            <person name="Santuari L."/>
            <person name="Cao Q."/>
            <person name="Sharma T."/>
            <person name="Shen D."/>
            <person name="Roswanjaya Y."/>
            <person name="Wardhani T."/>
            <person name="Kalhor M.S."/>
            <person name="Jansen J."/>
            <person name="Van den Hoogen J."/>
            <person name="Gungor B."/>
            <person name="Hartog M."/>
            <person name="Hontelez J."/>
            <person name="Verver J."/>
            <person name="Yang W.-C."/>
            <person name="Schijlen E."/>
            <person name="Repin R."/>
            <person name="Schilthuizen M."/>
            <person name="Schranz E."/>
            <person name="Heidstra R."/>
            <person name="Miyata K."/>
            <person name="Fedorova E."/>
            <person name="Kohlen W."/>
            <person name="Bisseling T."/>
            <person name="Smit S."/>
            <person name="Geurts R."/>
        </authorList>
    </citation>
    <scope>NUCLEOTIDE SEQUENCE [LARGE SCALE GENOMIC DNA]</scope>
    <source>
        <strain evidence="2">cv. RG33-2</strain>
    </source>
</reference>
<sequence length="65" mass="8160">MYYGELTEIFQELDYRVRVIMKDPDDIKVYRNTIERLRVHIFLTELDEDFDQFEEKFCTRTRFQT</sequence>
<name>A0A2P5BQV4_TREOI</name>
<evidence type="ECO:0000313" key="1">
    <source>
        <dbReference type="EMBL" id="PON51189.1"/>
    </source>
</evidence>